<reference evidence="5" key="1">
    <citation type="submission" date="2023-09" db="EMBL/GenBank/DDBJ databases">
        <title>Paucibacter sp. APW11 Genome sequencing and assembly.</title>
        <authorList>
            <person name="Kim I."/>
        </authorList>
    </citation>
    <scope>NUCLEOTIDE SEQUENCE</scope>
    <source>
        <strain evidence="5">APW11</strain>
    </source>
</reference>
<dbReference type="NCBIfam" id="TIGR00254">
    <property type="entry name" value="GGDEF"/>
    <property type="match status" value="1"/>
</dbReference>
<gene>
    <name evidence="5" type="ORF">RQP53_17295</name>
</gene>
<dbReference type="EMBL" id="JAVXZY010000007">
    <property type="protein sequence ID" value="MDT9001037.1"/>
    <property type="molecule type" value="Genomic_DNA"/>
</dbReference>
<evidence type="ECO:0000313" key="6">
    <source>
        <dbReference type="Proteomes" id="UP001246372"/>
    </source>
</evidence>
<dbReference type="InterPro" id="IPR029787">
    <property type="entry name" value="Nucleotide_cyclase"/>
</dbReference>
<feature type="transmembrane region" description="Helical" evidence="3">
    <location>
        <begin position="114"/>
        <end position="137"/>
    </location>
</feature>
<dbReference type="SUPFAM" id="SSF55073">
    <property type="entry name" value="Nucleotide cyclase"/>
    <property type="match status" value="1"/>
</dbReference>
<organism evidence="5 6">
    <name type="scientific">Roseateles aquae</name>
    <dbReference type="NCBI Taxonomy" id="3077235"/>
    <lineage>
        <taxon>Bacteria</taxon>
        <taxon>Pseudomonadati</taxon>
        <taxon>Pseudomonadota</taxon>
        <taxon>Betaproteobacteria</taxon>
        <taxon>Burkholderiales</taxon>
        <taxon>Sphaerotilaceae</taxon>
        <taxon>Roseateles</taxon>
    </lineage>
</organism>
<keyword evidence="5" id="KW-0808">Transferase</keyword>
<evidence type="ECO:0000313" key="5">
    <source>
        <dbReference type="EMBL" id="MDT9001037.1"/>
    </source>
</evidence>
<keyword evidence="6" id="KW-1185">Reference proteome</keyword>
<evidence type="ECO:0000256" key="1">
    <source>
        <dbReference type="ARBA" id="ARBA00012528"/>
    </source>
</evidence>
<keyword evidence="3" id="KW-0812">Transmembrane</keyword>
<dbReference type="InterPro" id="IPR043128">
    <property type="entry name" value="Rev_trsase/Diguanyl_cyclase"/>
</dbReference>
<feature type="transmembrane region" description="Helical" evidence="3">
    <location>
        <begin position="85"/>
        <end position="102"/>
    </location>
</feature>
<dbReference type="Gene3D" id="3.30.70.270">
    <property type="match status" value="1"/>
</dbReference>
<keyword evidence="3" id="KW-0472">Membrane</keyword>
<dbReference type="EC" id="2.7.7.65" evidence="1"/>
<comment type="catalytic activity">
    <reaction evidence="2">
        <text>2 GTP = 3',3'-c-di-GMP + 2 diphosphate</text>
        <dbReference type="Rhea" id="RHEA:24898"/>
        <dbReference type="ChEBI" id="CHEBI:33019"/>
        <dbReference type="ChEBI" id="CHEBI:37565"/>
        <dbReference type="ChEBI" id="CHEBI:58805"/>
        <dbReference type="EC" id="2.7.7.65"/>
    </reaction>
</comment>
<feature type="domain" description="GGDEF" evidence="4">
    <location>
        <begin position="188"/>
        <end position="308"/>
    </location>
</feature>
<dbReference type="PROSITE" id="PS50887">
    <property type="entry name" value="GGDEF"/>
    <property type="match status" value="1"/>
</dbReference>
<evidence type="ECO:0000259" key="4">
    <source>
        <dbReference type="PROSITE" id="PS50887"/>
    </source>
</evidence>
<sequence length="308" mass="34692">MRSASWPPMPWRRFKLEQVPVLGLQHFGHALTLCLALLLWIVDQHGQLKPSQSLNWLDIMSEGLTAVMLAIWLIQVRSSRPAGQVSDLLCLGLAAMLLGGWVDVLDEFWRLPKAPHWCHFLESGLGLLGVLLLTWGLQGWRQEQRTLNEQWRRRERLFREHRSLDGVTQLAGASYMAAQITLERQRGRRGQLLMLGWQGFEQLARRHGLAEAERMLQAAGQLLLLNLRPDDLLCRYGSDRFVILLPDCDSALGAELASDLRQALAAFAHASADGQARYKLPVLAAQAGCDEALPPEALLLQLLERLRP</sequence>
<dbReference type="RefSeq" id="WP_315651922.1">
    <property type="nucleotide sequence ID" value="NZ_JAVXZY010000007.1"/>
</dbReference>
<dbReference type="PANTHER" id="PTHR45138:SF9">
    <property type="entry name" value="DIGUANYLATE CYCLASE DGCM-RELATED"/>
    <property type="match status" value="1"/>
</dbReference>
<evidence type="ECO:0000256" key="3">
    <source>
        <dbReference type="SAM" id="Phobius"/>
    </source>
</evidence>
<dbReference type="Pfam" id="PF00990">
    <property type="entry name" value="GGDEF"/>
    <property type="match status" value="1"/>
</dbReference>
<dbReference type="InterPro" id="IPR050469">
    <property type="entry name" value="Diguanylate_Cyclase"/>
</dbReference>
<name>A0ABU3PEK6_9BURK</name>
<feature type="transmembrane region" description="Helical" evidence="3">
    <location>
        <begin position="54"/>
        <end position="73"/>
    </location>
</feature>
<dbReference type="InterPro" id="IPR000160">
    <property type="entry name" value="GGDEF_dom"/>
</dbReference>
<feature type="transmembrane region" description="Helical" evidence="3">
    <location>
        <begin position="21"/>
        <end position="42"/>
    </location>
</feature>
<dbReference type="Proteomes" id="UP001246372">
    <property type="component" value="Unassembled WGS sequence"/>
</dbReference>
<comment type="caution">
    <text evidence="5">The sequence shown here is derived from an EMBL/GenBank/DDBJ whole genome shotgun (WGS) entry which is preliminary data.</text>
</comment>
<keyword evidence="5" id="KW-0548">Nucleotidyltransferase</keyword>
<dbReference type="SMART" id="SM00267">
    <property type="entry name" value="GGDEF"/>
    <property type="match status" value="1"/>
</dbReference>
<protein>
    <recommendedName>
        <fullName evidence="1">diguanylate cyclase</fullName>
        <ecNumber evidence="1">2.7.7.65</ecNumber>
    </recommendedName>
</protein>
<dbReference type="GO" id="GO:0052621">
    <property type="term" value="F:diguanylate cyclase activity"/>
    <property type="evidence" value="ECO:0007669"/>
    <property type="project" value="UniProtKB-EC"/>
</dbReference>
<dbReference type="PANTHER" id="PTHR45138">
    <property type="entry name" value="REGULATORY COMPONENTS OF SENSORY TRANSDUCTION SYSTEM"/>
    <property type="match status" value="1"/>
</dbReference>
<proteinExistence type="predicted"/>
<keyword evidence="3" id="KW-1133">Transmembrane helix</keyword>
<accession>A0ABU3PEK6</accession>
<evidence type="ECO:0000256" key="2">
    <source>
        <dbReference type="ARBA" id="ARBA00034247"/>
    </source>
</evidence>